<feature type="compositionally biased region" description="Polar residues" evidence="1">
    <location>
        <begin position="23"/>
        <end position="36"/>
    </location>
</feature>
<dbReference type="Proteomes" id="UP000256294">
    <property type="component" value="Unassembled WGS sequence"/>
</dbReference>
<evidence type="ECO:0000313" key="3">
    <source>
        <dbReference type="Proteomes" id="UP000256294"/>
    </source>
</evidence>
<protein>
    <submittedName>
        <fullName evidence="2">Uncharacterized protein</fullName>
    </submittedName>
</protein>
<name>A0A3D9UFR3_9GAMM</name>
<reference evidence="2 3" key="1">
    <citation type="submission" date="2018-08" db="EMBL/GenBank/DDBJ databases">
        <title>Genomic Encyclopedia of Archaeal and Bacterial Type Strains, Phase II (KMG-II): from individual species to whole genera.</title>
        <authorList>
            <person name="Goeker M."/>
        </authorList>
    </citation>
    <scope>NUCLEOTIDE SEQUENCE [LARGE SCALE GENOMIC DNA]</scope>
    <source>
        <strain evidence="2 3">DSM 17905</strain>
    </source>
</reference>
<feature type="region of interest" description="Disordered" evidence="1">
    <location>
        <begin position="1"/>
        <end position="45"/>
    </location>
</feature>
<comment type="caution">
    <text evidence="2">The sequence shown here is derived from an EMBL/GenBank/DDBJ whole genome shotgun (WGS) entry which is preliminary data.</text>
</comment>
<dbReference type="AlphaFoldDB" id="A0A3D9UFR3"/>
<organism evidence="2 3">
    <name type="scientific">Xenorhabdus cabanillasii</name>
    <dbReference type="NCBI Taxonomy" id="351673"/>
    <lineage>
        <taxon>Bacteria</taxon>
        <taxon>Pseudomonadati</taxon>
        <taxon>Pseudomonadota</taxon>
        <taxon>Gammaproteobacteria</taxon>
        <taxon>Enterobacterales</taxon>
        <taxon>Morganellaceae</taxon>
        <taxon>Xenorhabdus</taxon>
    </lineage>
</organism>
<evidence type="ECO:0000313" key="2">
    <source>
        <dbReference type="EMBL" id="REF28302.1"/>
    </source>
</evidence>
<sequence>MLNENVKDHGKKTKNNAEDPQNREINSNSLEISCTTAPPAPPAPPALKLFSNLPNKRSLNNVGNNNPFKPKDENVLFTESGTVESEDWEISEQIKNYLGEGGFSTISKAIKEVLKKEDIKPLNPIGVTMKGIIEEMKKADEKYRQYEYNDEDITDNPIAWTNPDNGKIYIGINSPEYSHLNNRGESELNLAKIISTIIHEGLHASSHQHKGLQPQTNKEEGNLDYDEYVTDYFAREVYNKILPGKDYVTNYFTKGLGGKNKMWGGNIVEFMIQSKHSSLEEIRQAYAEGKPFNELDGKLLEDWKTYAKLGKIPDLPNQN</sequence>
<accession>A0A3D9UFR3</accession>
<gene>
    <name evidence="2" type="ORF">BDD26_3187</name>
</gene>
<dbReference type="RefSeq" id="WP_115827067.1">
    <property type="nucleotide sequence ID" value="NZ_QTUB01000001.1"/>
</dbReference>
<dbReference type="EMBL" id="QTUB01000001">
    <property type="protein sequence ID" value="REF28302.1"/>
    <property type="molecule type" value="Genomic_DNA"/>
</dbReference>
<proteinExistence type="predicted"/>
<evidence type="ECO:0000256" key="1">
    <source>
        <dbReference type="SAM" id="MobiDB-lite"/>
    </source>
</evidence>
<keyword evidence="3" id="KW-1185">Reference proteome</keyword>